<evidence type="ECO:0000256" key="1">
    <source>
        <dbReference type="SAM" id="MobiDB-lite"/>
    </source>
</evidence>
<feature type="region of interest" description="Disordered" evidence="1">
    <location>
        <begin position="1"/>
        <end position="62"/>
    </location>
</feature>
<dbReference type="RefSeq" id="XP_005851805.1">
    <property type="nucleotide sequence ID" value="XM_005851743.1"/>
</dbReference>
<evidence type="ECO:0000313" key="2">
    <source>
        <dbReference type="EMBL" id="EFN59703.1"/>
    </source>
</evidence>
<dbReference type="KEGG" id="cvr:CHLNCDRAFT_133259"/>
<keyword evidence="3" id="KW-1185">Reference proteome</keyword>
<sequence length="62" mass="6402">MSLPQTDDEEDDVEAGSMYEFEEPAVDPTAPRARSAGIPTPGSTAAAALPSAQPKEAGGWRA</sequence>
<protein>
    <submittedName>
        <fullName evidence="2">Uncharacterized protein</fullName>
    </submittedName>
</protein>
<evidence type="ECO:0000313" key="3">
    <source>
        <dbReference type="Proteomes" id="UP000008141"/>
    </source>
</evidence>
<organism evidence="3">
    <name type="scientific">Chlorella variabilis</name>
    <name type="common">Green alga</name>
    <dbReference type="NCBI Taxonomy" id="554065"/>
    <lineage>
        <taxon>Eukaryota</taxon>
        <taxon>Viridiplantae</taxon>
        <taxon>Chlorophyta</taxon>
        <taxon>core chlorophytes</taxon>
        <taxon>Trebouxiophyceae</taxon>
        <taxon>Chlorellales</taxon>
        <taxon>Chlorellaceae</taxon>
        <taxon>Chlorella clade</taxon>
        <taxon>Chlorella</taxon>
    </lineage>
</organism>
<dbReference type="AlphaFoldDB" id="E1Z2Q5"/>
<accession>E1Z2Q5</accession>
<name>E1Z2Q5_CHLVA</name>
<proteinExistence type="predicted"/>
<gene>
    <name evidence="2" type="ORF">CHLNCDRAFT_133259</name>
</gene>
<dbReference type="GeneID" id="17359579"/>
<dbReference type="EMBL" id="GL433835">
    <property type="protein sequence ID" value="EFN59703.1"/>
    <property type="molecule type" value="Genomic_DNA"/>
</dbReference>
<feature type="compositionally biased region" description="Acidic residues" evidence="1">
    <location>
        <begin position="1"/>
        <end position="25"/>
    </location>
</feature>
<dbReference type="InParanoid" id="E1Z2Q5"/>
<dbReference type="Proteomes" id="UP000008141">
    <property type="component" value="Unassembled WGS sequence"/>
</dbReference>
<reference evidence="2 3" key="1">
    <citation type="journal article" date="2010" name="Plant Cell">
        <title>The Chlorella variabilis NC64A genome reveals adaptation to photosymbiosis, coevolution with viruses, and cryptic sex.</title>
        <authorList>
            <person name="Blanc G."/>
            <person name="Duncan G."/>
            <person name="Agarkova I."/>
            <person name="Borodovsky M."/>
            <person name="Gurnon J."/>
            <person name="Kuo A."/>
            <person name="Lindquist E."/>
            <person name="Lucas S."/>
            <person name="Pangilinan J."/>
            <person name="Polle J."/>
            <person name="Salamov A."/>
            <person name="Terry A."/>
            <person name="Yamada T."/>
            <person name="Dunigan D.D."/>
            <person name="Grigoriev I.V."/>
            <person name="Claverie J.M."/>
            <person name="Van Etten J.L."/>
        </authorList>
    </citation>
    <scope>NUCLEOTIDE SEQUENCE [LARGE SCALE GENOMIC DNA]</scope>
    <source>
        <strain evidence="2 3">NC64A</strain>
    </source>
</reference>